<name>A0A2T7G847_9RHOB</name>
<dbReference type="EMBL" id="QCYH01000003">
    <property type="protein sequence ID" value="PVA10588.1"/>
    <property type="molecule type" value="Genomic_DNA"/>
</dbReference>
<sequence>MSYGGSAALQAAVYGQLIGDAELSALVGGAIYDAPPAGALPSLYVTLGPEDVRDRSDGTSGGAWHRFTVSVVSDAAGFAAAKQAAAAVGDALTDAELSLDRGYLVALNFYRARARRDGSLRRIDLTFRARVQDTV</sequence>
<dbReference type="AlphaFoldDB" id="A0A2T7G847"/>
<dbReference type="Proteomes" id="UP000244446">
    <property type="component" value="Unassembled WGS sequence"/>
</dbReference>
<keyword evidence="2" id="KW-1185">Reference proteome</keyword>
<dbReference type="InterPro" id="IPR053745">
    <property type="entry name" value="Viral_Tail_Comp_sf"/>
</dbReference>
<comment type="caution">
    <text evidence="1">The sequence shown here is derived from an EMBL/GenBank/DDBJ whole genome shotgun (WGS) entry which is preliminary data.</text>
</comment>
<organism evidence="1 2">
    <name type="scientific">Pelagivirga sediminicola</name>
    <dbReference type="NCBI Taxonomy" id="2170575"/>
    <lineage>
        <taxon>Bacteria</taxon>
        <taxon>Pseudomonadati</taxon>
        <taxon>Pseudomonadota</taxon>
        <taxon>Alphaproteobacteria</taxon>
        <taxon>Rhodobacterales</taxon>
        <taxon>Paracoccaceae</taxon>
        <taxon>Pelagivirga</taxon>
    </lineage>
</organism>
<gene>
    <name evidence="1" type="ORF">DC366_06705</name>
</gene>
<evidence type="ECO:0000313" key="1">
    <source>
        <dbReference type="EMBL" id="PVA10588.1"/>
    </source>
</evidence>
<reference evidence="1 2" key="1">
    <citation type="submission" date="2018-04" db="EMBL/GenBank/DDBJ databases">
        <title>Pelagivirga bohaiensis gen. nov., sp. nov., a bacterium isolated from the Bohai Sea.</title>
        <authorList>
            <person name="Ji X."/>
        </authorList>
    </citation>
    <scope>NUCLEOTIDE SEQUENCE [LARGE SCALE GENOMIC DNA]</scope>
    <source>
        <strain evidence="1 2">BH-SD19</strain>
    </source>
</reference>
<accession>A0A2T7G847</accession>
<proteinExistence type="predicted"/>
<evidence type="ECO:0000313" key="2">
    <source>
        <dbReference type="Proteomes" id="UP000244446"/>
    </source>
</evidence>
<dbReference type="InterPro" id="IPR021508">
    <property type="entry name" value="Gp17-like"/>
</dbReference>
<dbReference type="OrthoDB" id="7644395at2"/>
<protein>
    <submittedName>
        <fullName evidence="1">DUF3168 domain-containing protein</fullName>
    </submittedName>
</protein>
<dbReference type="Gene3D" id="3.30.2000.30">
    <property type="match status" value="1"/>
</dbReference>
<dbReference type="Pfam" id="PF11367">
    <property type="entry name" value="Tail_completion_gp17"/>
    <property type="match status" value="1"/>
</dbReference>
<dbReference type="RefSeq" id="WP_108691447.1">
    <property type="nucleotide sequence ID" value="NZ_QCYH01000003.1"/>
</dbReference>